<dbReference type="Pfam" id="PF17765">
    <property type="entry name" value="MLTR_LBD"/>
    <property type="match status" value="1"/>
</dbReference>
<evidence type="ECO:0000259" key="1">
    <source>
        <dbReference type="Pfam" id="PF17765"/>
    </source>
</evidence>
<dbReference type="InterPro" id="IPR041413">
    <property type="entry name" value="MLTR_LBD"/>
</dbReference>
<protein>
    <recommendedName>
        <fullName evidence="1">MmyB-like transcription regulator ligand binding domain-containing protein</fullName>
    </recommendedName>
</protein>
<proteinExistence type="predicted"/>
<gene>
    <name evidence="2" type="ORF">NCTC13184_00019</name>
</gene>
<dbReference type="EMBL" id="UGRU01000001">
    <property type="protein sequence ID" value="SUA40698.1"/>
    <property type="molecule type" value="Genomic_DNA"/>
</dbReference>
<organism evidence="2 3">
    <name type="scientific">Nocardia africana</name>
    <dbReference type="NCBI Taxonomy" id="134964"/>
    <lineage>
        <taxon>Bacteria</taxon>
        <taxon>Bacillati</taxon>
        <taxon>Actinomycetota</taxon>
        <taxon>Actinomycetes</taxon>
        <taxon>Mycobacteriales</taxon>
        <taxon>Nocardiaceae</taxon>
        <taxon>Nocardia</taxon>
    </lineage>
</organism>
<dbReference type="PANTHER" id="PTHR35010:SF2">
    <property type="entry name" value="BLL4672 PROTEIN"/>
    <property type="match status" value="1"/>
</dbReference>
<dbReference type="Pfam" id="PF13560">
    <property type="entry name" value="HTH_31"/>
    <property type="match status" value="1"/>
</dbReference>
<dbReference type="OrthoDB" id="4566956at2"/>
<dbReference type="SUPFAM" id="SSF47413">
    <property type="entry name" value="lambda repressor-like DNA-binding domains"/>
    <property type="match status" value="1"/>
</dbReference>
<dbReference type="AlphaFoldDB" id="A0A378WHD4"/>
<accession>A0A378WHD4</accession>
<dbReference type="RefSeq" id="WP_084491914.1">
    <property type="nucleotide sequence ID" value="NZ_JAJFOE010000002.1"/>
</dbReference>
<dbReference type="InterPro" id="IPR010982">
    <property type="entry name" value="Lambda_DNA-bd_dom_sf"/>
</dbReference>
<dbReference type="CDD" id="cd00093">
    <property type="entry name" value="HTH_XRE"/>
    <property type="match status" value="1"/>
</dbReference>
<evidence type="ECO:0000313" key="3">
    <source>
        <dbReference type="Proteomes" id="UP000255082"/>
    </source>
</evidence>
<dbReference type="PANTHER" id="PTHR35010">
    <property type="entry name" value="BLL4672 PROTEIN-RELATED"/>
    <property type="match status" value="1"/>
</dbReference>
<reference evidence="2 3" key="1">
    <citation type="submission" date="2018-06" db="EMBL/GenBank/DDBJ databases">
        <authorList>
            <consortium name="Pathogen Informatics"/>
            <person name="Doyle S."/>
        </authorList>
    </citation>
    <scope>NUCLEOTIDE SEQUENCE [LARGE SCALE GENOMIC DNA]</scope>
    <source>
        <strain evidence="2 3">NCTC13184</strain>
    </source>
</reference>
<dbReference type="InterPro" id="IPR001387">
    <property type="entry name" value="Cro/C1-type_HTH"/>
</dbReference>
<name>A0A378WHD4_9NOCA</name>
<feature type="domain" description="MmyB-like transcription regulator ligand binding" evidence="1">
    <location>
        <begin position="107"/>
        <end position="212"/>
    </location>
</feature>
<dbReference type="GO" id="GO:0003677">
    <property type="term" value="F:DNA binding"/>
    <property type="evidence" value="ECO:0007669"/>
    <property type="project" value="InterPro"/>
</dbReference>
<dbReference type="Proteomes" id="UP000255082">
    <property type="component" value="Unassembled WGS sequence"/>
</dbReference>
<sequence>MNSVTKDGRRAGAVRAGLSVPSLGGYLRAEREARGLSREGATNGAPMSAAYLYSIESEVRMPGPEIVGLLADLYEFDDAQRAYVQALHAPPLEFDPERIQATFDQTPALQHRLDDLDSVGLIAAYVDLSWNVLGANNCFRSTYPGLADAPVGAQWFFDPIARQVLADWEHEAMVLVRFLKADLARYRSCTATWRLLRYLERDDDFYRLWTTDTQIAAGRRVDDPMLVRDLATGTTSSIEVQTGRIDTDITIRHFLGIRKPHAPEQNT</sequence>
<dbReference type="Gene3D" id="3.30.450.180">
    <property type="match status" value="1"/>
</dbReference>
<evidence type="ECO:0000313" key="2">
    <source>
        <dbReference type="EMBL" id="SUA40698.1"/>
    </source>
</evidence>